<dbReference type="InterPro" id="IPR051531">
    <property type="entry name" value="N-acetyltransferase"/>
</dbReference>
<accession>A0ABT2X1Q7</accession>
<gene>
    <name evidence="3" type="ORF">OEZ60_07630</name>
</gene>
<evidence type="ECO:0000259" key="2">
    <source>
        <dbReference type="PROSITE" id="PS51186"/>
    </source>
</evidence>
<sequence length="178" mass="19651">MTPVLANTPVIETERLALRAPAAADWPAWRGFAMSPRSAFIRTEELDEGLAWRAFGHVIGHWVLRGFGMFVFTLKGTDDALGMAGPWYPAGWPEREIGWTVWSEAAEGKGYAREAAAAARDHAFSVLGWTTAVSYIHPDNVRSIALADRLGATRDEKAAHPSDRPTLVYRHPAPRMRA</sequence>
<dbReference type="RefSeq" id="WP_263334760.1">
    <property type="nucleotide sequence ID" value="NZ_JAOVQO010000006.1"/>
</dbReference>
<protein>
    <submittedName>
        <fullName evidence="3">GNAT family N-acetyltransferase</fullName>
    </submittedName>
</protein>
<evidence type="ECO:0000313" key="4">
    <source>
        <dbReference type="Proteomes" id="UP001209535"/>
    </source>
</evidence>
<keyword evidence="4" id="KW-1185">Reference proteome</keyword>
<evidence type="ECO:0000313" key="3">
    <source>
        <dbReference type="EMBL" id="MCU9847875.1"/>
    </source>
</evidence>
<dbReference type="PANTHER" id="PTHR43792:SF1">
    <property type="entry name" value="N-ACETYLTRANSFERASE DOMAIN-CONTAINING PROTEIN"/>
    <property type="match status" value="1"/>
</dbReference>
<dbReference type="SUPFAM" id="SSF55729">
    <property type="entry name" value="Acyl-CoA N-acyltransferases (Nat)"/>
    <property type="match status" value="1"/>
</dbReference>
<organism evidence="3 4">
    <name type="scientific">Albidovulum salinarum</name>
    <dbReference type="NCBI Taxonomy" id="2984153"/>
    <lineage>
        <taxon>Bacteria</taxon>
        <taxon>Pseudomonadati</taxon>
        <taxon>Pseudomonadota</taxon>
        <taxon>Alphaproteobacteria</taxon>
        <taxon>Rhodobacterales</taxon>
        <taxon>Paracoccaceae</taxon>
        <taxon>Albidovulum</taxon>
    </lineage>
</organism>
<dbReference type="EMBL" id="JAOVQO010000006">
    <property type="protein sequence ID" value="MCU9847875.1"/>
    <property type="molecule type" value="Genomic_DNA"/>
</dbReference>
<feature type="domain" description="N-acetyltransferase" evidence="2">
    <location>
        <begin position="16"/>
        <end position="174"/>
    </location>
</feature>
<proteinExistence type="predicted"/>
<reference evidence="3 4" key="1">
    <citation type="submission" date="2022-10" db="EMBL/GenBank/DDBJ databases">
        <title>Defluviimonas sp. nov., isolated from ocean surface sediments.</title>
        <authorList>
            <person name="He W."/>
            <person name="Wang L."/>
            <person name="Zhang D.-F."/>
        </authorList>
    </citation>
    <scope>NUCLEOTIDE SEQUENCE [LARGE SCALE GENOMIC DNA]</scope>
    <source>
        <strain evidence="3 4">WL0024</strain>
    </source>
</reference>
<dbReference type="Proteomes" id="UP001209535">
    <property type="component" value="Unassembled WGS sequence"/>
</dbReference>
<dbReference type="PANTHER" id="PTHR43792">
    <property type="entry name" value="GNAT FAMILY, PUTATIVE (AFU_ORTHOLOGUE AFUA_3G00765)-RELATED-RELATED"/>
    <property type="match status" value="1"/>
</dbReference>
<comment type="caution">
    <text evidence="3">The sequence shown here is derived from an EMBL/GenBank/DDBJ whole genome shotgun (WGS) entry which is preliminary data.</text>
</comment>
<feature type="region of interest" description="Disordered" evidence="1">
    <location>
        <begin position="155"/>
        <end position="178"/>
    </location>
</feature>
<dbReference type="Gene3D" id="3.40.630.30">
    <property type="match status" value="1"/>
</dbReference>
<dbReference type="InterPro" id="IPR016181">
    <property type="entry name" value="Acyl_CoA_acyltransferase"/>
</dbReference>
<evidence type="ECO:0000256" key="1">
    <source>
        <dbReference type="SAM" id="MobiDB-lite"/>
    </source>
</evidence>
<name>A0ABT2X1Q7_9RHOB</name>
<dbReference type="PROSITE" id="PS51186">
    <property type="entry name" value="GNAT"/>
    <property type="match status" value="1"/>
</dbReference>
<dbReference type="InterPro" id="IPR000182">
    <property type="entry name" value="GNAT_dom"/>
</dbReference>
<dbReference type="Pfam" id="PF13302">
    <property type="entry name" value="Acetyltransf_3"/>
    <property type="match status" value="1"/>
</dbReference>